<protein>
    <submittedName>
        <fullName evidence="3">Transmembrane protein</fullName>
    </submittedName>
</protein>
<sequence length="200" mass="22772">MEVHELDGEPLKANGSLQIGFTINISLFHRRIVLRIIGCVEKRLLFVLKEDYFLSARSHLAARGASLTAAVEVDRKKHLSECWIEGNSQHGNGKRRKYFLRRGYSEIDEFGDDKCRVQEVEEATSTVMYGKNATAYKKRTRKRFEVSLRVGWSALPEGRPNPVRATTIYPLFIRCALSDAHTTAVTAFFPNLIIPFSVIR</sequence>
<dbReference type="AlphaFoldDB" id="A0A183UJ81"/>
<accession>A0A183UJ81</accession>
<dbReference type="EMBL" id="UYWY01019938">
    <property type="protein sequence ID" value="VDM39872.1"/>
    <property type="molecule type" value="Genomic_DNA"/>
</dbReference>
<dbReference type="Proteomes" id="UP000050794">
    <property type="component" value="Unassembled WGS sequence"/>
</dbReference>
<name>A0A183UJ81_TOXCA</name>
<keyword evidence="2" id="KW-1185">Reference proteome</keyword>
<organism evidence="2 3">
    <name type="scientific">Toxocara canis</name>
    <name type="common">Canine roundworm</name>
    <dbReference type="NCBI Taxonomy" id="6265"/>
    <lineage>
        <taxon>Eukaryota</taxon>
        <taxon>Metazoa</taxon>
        <taxon>Ecdysozoa</taxon>
        <taxon>Nematoda</taxon>
        <taxon>Chromadorea</taxon>
        <taxon>Rhabditida</taxon>
        <taxon>Spirurina</taxon>
        <taxon>Ascaridomorpha</taxon>
        <taxon>Ascaridoidea</taxon>
        <taxon>Toxocaridae</taxon>
        <taxon>Toxocara</taxon>
    </lineage>
</organism>
<proteinExistence type="predicted"/>
<evidence type="ECO:0000313" key="2">
    <source>
        <dbReference type="Proteomes" id="UP000050794"/>
    </source>
</evidence>
<evidence type="ECO:0000313" key="1">
    <source>
        <dbReference type="EMBL" id="VDM39872.1"/>
    </source>
</evidence>
<gene>
    <name evidence="1" type="ORF">TCNE_LOCUS8551</name>
</gene>
<evidence type="ECO:0000313" key="3">
    <source>
        <dbReference type="WBParaSite" id="TCNE_0000855101-mRNA-1"/>
    </source>
</evidence>
<dbReference type="WBParaSite" id="TCNE_0000855101-mRNA-1">
    <property type="protein sequence ID" value="TCNE_0000855101-mRNA-1"/>
    <property type="gene ID" value="TCNE_0000855101"/>
</dbReference>
<reference evidence="3" key="1">
    <citation type="submission" date="2016-06" db="UniProtKB">
        <authorList>
            <consortium name="WormBaseParasite"/>
        </authorList>
    </citation>
    <scope>IDENTIFICATION</scope>
</reference>
<reference evidence="1 2" key="2">
    <citation type="submission" date="2018-11" db="EMBL/GenBank/DDBJ databases">
        <authorList>
            <consortium name="Pathogen Informatics"/>
        </authorList>
    </citation>
    <scope>NUCLEOTIDE SEQUENCE [LARGE SCALE GENOMIC DNA]</scope>
</reference>